<evidence type="ECO:0000313" key="2">
    <source>
        <dbReference type="Proteomes" id="UP001054945"/>
    </source>
</evidence>
<accession>A0AAV4UGG5</accession>
<dbReference type="EMBL" id="BPLR01012816">
    <property type="protein sequence ID" value="GIY56832.1"/>
    <property type="molecule type" value="Genomic_DNA"/>
</dbReference>
<evidence type="ECO:0000313" key="1">
    <source>
        <dbReference type="EMBL" id="GIY56832.1"/>
    </source>
</evidence>
<name>A0AAV4UGG5_CAEEX</name>
<keyword evidence="2" id="KW-1185">Reference proteome</keyword>
<protein>
    <submittedName>
        <fullName evidence="1">Uncharacterized protein</fullName>
    </submittedName>
</protein>
<comment type="caution">
    <text evidence="1">The sequence shown here is derived from an EMBL/GenBank/DDBJ whole genome shotgun (WGS) entry which is preliminary data.</text>
</comment>
<dbReference type="AlphaFoldDB" id="A0AAV4UGG5"/>
<reference evidence="1 2" key="1">
    <citation type="submission" date="2021-06" db="EMBL/GenBank/DDBJ databases">
        <title>Caerostris extrusa draft genome.</title>
        <authorList>
            <person name="Kono N."/>
            <person name="Arakawa K."/>
        </authorList>
    </citation>
    <scope>NUCLEOTIDE SEQUENCE [LARGE SCALE GENOMIC DNA]</scope>
</reference>
<organism evidence="1 2">
    <name type="scientific">Caerostris extrusa</name>
    <name type="common">Bark spider</name>
    <name type="synonym">Caerostris bankana</name>
    <dbReference type="NCBI Taxonomy" id="172846"/>
    <lineage>
        <taxon>Eukaryota</taxon>
        <taxon>Metazoa</taxon>
        <taxon>Ecdysozoa</taxon>
        <taxon>Arthropoda</taxon>
        <taxon>Chelicerata</taxon>
        <taxon>Arachnida</taxon>
        <taxon>Araneae</taxon>
        <taxon>Araneomorphae</taxon>
        <taxon>Entelegynae</taxon>
        <taxon>Araneoidea</taxon>
        <taxon>Araneidae</taxon>
        <taxon>Caerostris</taxon>
    </lineage>
</organism>
<proteinExistence type="predicted"/>
<dbReference type="Proteomes" id="UP001054945">
    <property type="component" value="Unassembled WGS sequence"/>
</dbReference>
<gene>
    <name evidence="1" type="ORF">CEXT_257561</name>
</gene>
<sequence>MREGNNAIQCVTDQRLRIKWRRYLTTSLFTVHHRIIGCTDHTTENERVIMPSSVTDQHLRIKWRRYLMSTSLFTVHHRIIGCTNHTTENERVIMPSSV</sequence>